<dbReference type="CDD" id="cd00090">
    <property type="entry name" value="HTH_ARSR"/>
    <property type="match status" value="1"/>
</dbReference>
<dbReference type="STRING" id="47855.GA0070606_6307"/>
<dbReference type="Proteomes" id="UP000199001">
    <property type="component" value="Unassembled WGS sequence"/>
</dbReference>
<protein>
    <submittedName>
        <fullName evidence="2">Helix-turn-helix domain-containing protein</fullName>
    </submittedName>
</protein>
<dbReference type="Pfam" id="PF12840">
    <property type="entry name" value="HTH_20"/>
    <property type="match status" value="1"/>
</dbReference>
<keyword evidence="3" id="KW-1185">Reference proteome</keyword>
<accession>A0A1C6W2Q8</accession>
<dbReference type="SUPFAM" id="SSF46785">
    <property type="entry name" value="Winged helix' DNA-binding domain"/>
    <property type="match status" value="1"/>
</dbReference>
<dbReference type="Gene3D" id="6.10.140.2180">
    <property type="match status" value="1"/>
</dbReference>
<dbReference type="Gene3D" id="1.10.10.10">
    <property type="entry name" value="Winged helix-like DNA-binding domain superfamily/Winged helix DNA-binding domain"/>
    <property type="match status" value="1"/>
</dbReference>
<evidence type="ECO:0000313" key="2">
    <source>
        <dbReference type="EMBL" id="SCL72818.1"/>
    </source>
</evidence>
<name>A0A1C6W2Q8_9ACTN</name>
<proteinExistence type="predicted"/>
<dbReference type="OrthoDB" id="5949858at2"/>
<reference evidence="3" key="1">
    <citation type="submission" date="2016-06" db="EMBL/GenBank/DDBJ databases">
        <authorList>
            <person name="Varghese N."/>
            <person name="Submissions Spin"/>
        </authorList>
    </citation>
    <scope>NUCLEOTIDE SEQUENCE [LARGE SCALE GENOMIC DNA]</scope>
    <source>
        <strain evidence="3">DSM 43903</strain>
    </source>
</reference>
<dbReference type="AlphaFoldDB" id="A0A1C6W2Q8"/>
<dbReference type="InterPro" id="IPR036390">
    <property type="entry name" value="WH_DNA-bd_sf"/>
</dbReference>
<feature type="domain" description="HTH arsR-type" evidence="1">
    <location>
        <begin position="11"/>
        <end position="95"/>
    </location>
</feature>
<dbReference type="InterPro" id="IPR001845">
    <property type="entry name" value="HTH_ArsR_DNA-bd_dom"/>
</dbReference>
<dbReference type="EMBL" id="FMHZ01000002">
    <property type="protein sequence ID" value="SCL72818.1"/>
    <property type="molecule type" value="Genomic_DNA"/>
</dbReference>
<dbReference type="InterPro" id="IPR036388">
    <property type="entry name" value="WH-like_DNA-bd_sf"/>
</dbReference>
<gene>
    <name evidence="2" type="ORF">GA0070606_6307</name>
</gene>
<sequence>MDTPPHRWSDLALHPVRIRILRAIAGAHRTTRDLAAALPDVPQATLYRHLATLVRAGLVEIAEERPAGGATERIYALPGGGSSPDPATLAAATREDHARWFTAFVSSLLSEFTRYLDRDHIDYTADGVGYQQLVLHLSDAELAQLAQDLGALLLPLAQHEPTPERTPRLLATILLPTDPPRTDPTPGNTKGPA</sequence>
<evidence type="ECO:0000313" key="3">
    <source>
        <dbReference type="Proteomes" id="UP000199001"/>
    </source>
</evidence>
<organism evidence="2 3">
    <name type="scientific">Micromonospora citrea</name>
    <dbReference type="NCBI Taxonomy" id="47855"/>
    <lineage>
        <taxon>Bacteria</taxon>
        <taxon>Bacillati</taxon>
        <taxon>Actinomycetota</taxon>
        <taxon>Actinomycetes</taxon>
        <taxon>Micromonosporales</taxon>
        <taxon>Micromonosporaceae</taxon>
        <taxon>Micromonospora</taxon>
    </lineage>
</organism>
<dbReference type="SMART" id="SM00418">
    <property type="entry name" value="HTH_ARSR"/>
    <property type="match status" value="1"/>
</dbReference>
<evidence type="ECO:0000259" key="1">
    <source>
        <dbReference type="SMART" id="SM00418"/>
    </source>
</evidence>
<dbReference type="GO" id="GO:0003700">
    <property type="term" value="F:DNA-binding transcription factor activity"/>
    <property type="evidence" value="ECO:0007669"/>
    <property type="project" value="InterPro"/>
</dbReference>
<dbReference type="InterPro" id="IPR011991">
    <property type="entry name" value="ArsR-like_HTH"/>
</dbReference>
<dbReference type="RefSeq" id="WP_091106866.1">
    <property type="nucleotide sequence ID" value="NZ_FMHZ01000002.1"/>
</dbReference>